<evidence type="ECO:0000313" key="3">
    <source>
        <dbReference type="Proteomes" id="UP000324897"/>
    </source>
</evidence>
<accession>A0A5J9URG7</accession>
<name>A0A5J9URG7_9POAL</name>
<evidence type="ECO:0000313" key="2">
    <source>
        <dbReference type="EMBL" id="TVU25650.1"/>
    </source>
</evidence>
<reference evidence="2 3" key="1">
    <citation type="journal article" date="2019" name="Sci. Rep.">
        <title>A high-quality genome of Eragrostis curvula grass provides insights into Poaceae evolution and supports new strategies to enhance forage quality.</title>
        <authorList>
            <person name="Carballo J."/>
            <person name="Santos B.A.C.M."/>
            <person name="Zappacosta D."/>
            <person name="Garbus I."/>
            <person name="Selva J.P."/>
            <person name="Gallo C.A."/>
            <person name="Diaz A."/>
            <person name="Albertini E."/>
            <person name="Caccamo M."/>
            <person name="Echenique V."/>
        </authorList>
    </citation>
    <scope>NUCLEOTIDE SEQUENCE [LARGE SCALE GENOMIC DNA]</scope>
    <source>
        <strain evidence="3">cv. Victoria</strain>
        <tissue evidence="2">Leaf</tissue>
    </source>
</reference>
<evidence type="ECO:0000256" key="1">
    <source>
        <dbReference type="SAM" id="MobiDB-lite"/>
    </source>
</evidence>
<proteinExistence type="predicted"/>
<sequence length="100" mass="11797">MLLHHRKRIAPLLLTRKARKAVVNPLRNSRKAVGDLRRRRASGDGGGGHRRFVKRRCGRRTETAAVNAFEAKVVWEHLDYDEKWKFQYNLIHEVRAELER</sequence>
<keyword evidence="3" id="KW-1185">Reference proteome</keyword>
<dbReference type="Gramene" id="TVU25650">
    <property type="protein sequence ID" value="TVU25650"/>
    <property type="gene ID" value="EJB05_28154"/>
</dbReference>
<dbReference type="EMBL" id="RWGY01000013">
    <property type="protein sequence ID" value="TVU25650.1"/>
    <property type="molecule type" value="Genomic_DNA"/>
</dbReference>
<organism evidence="2 3">
    <name type="scientific">Eragrostis curvula</name>
    <name type="common">weeping love grass</name>
    <dbReference type="NCBI Taxonomy" id="38414"/>
    <lineage>
        <taxon>Eukaryota</taxon>
        <taxon>Viridiplantae</taxon>
        <taxon>Streptophyta</taxon>
        <taxon>Embryophyta</taxon>
        <taxon>Tracheophyta</taxon>
        <taxon>Spermatophyta</taxon>
        <taxon>Magnoliopsida</taxon>
        <taxon>Liliopsida</taxon>
        <taxon>Poales</taxon>
        <taxon>Poaceae</taxon>
        <taxon>PACMAD clade</taxon>
        <taxon>Chloridoideae</taxon>
        <taxon>Eragrostideae</taxon>
        <taxon>Eragrostidinae</taxon>
        <taxon>Eragrostis</taxon>
    </lineage>
</organism>
<dbReference type="AlphaFoldDB" id="A0A5J9URG7"/>
<feature type="region of interest" description="Disordered" evidence="1">
    <location>
        <begin position="33"/>
        <end position="52"/>
    </location>
</feature>
<protein>
    <submittedName>
        <fullName evidence="2">Uncharacterized protein</fullName>
    </submittedName>
</protein>
<comment type="caution">
    <text evidence="2">The sequence shown here is derived from an EMBL/GenBank/DDBJ whole genome shotgun (WGS) entry which is preliminary data.</text>
</comment>
<dbReference type="Proteomes" id="UP000324897">
    <property type="component" value="Chromosome 2"/>
</dbReference>
<gene>
    <name evidence="2" type="ORF">EJB05_28154</name>
</gene>
<feature type="non-terminal residue" evidence="2">
    <location>
        <position position="1"/>
    </location>
</feature>